<dbReference type="GO" id="GO:0004930">
    <property type="term" value="F:G protein-coupled receptor activity"/>
    <property type="evidence" value="ECO:0007669"/>
    <property type="project" value="UniProtKB-KW"/>
</dbReference>
<feature type="transmembrane region" description="Helical" evidence="8">
    <location>
        <begin position="136"/>
        <end position="157"/>
    </location>
</feature>
<keyword evidence="3 8" id="KW-1133">Transmembrane helix</keyword>
<dbReference type="CDD" id="cd00637">
    <property type="entry name" value="7tm_classA_rhodopsin-like"/>
    <property type="match status" value="1"/>
</dbReference>
<comment type="caution">
    <text evidence="9">The sequence shown here is derived from an EMBL/GenBank/DDBJ whole genome shotgun (WGS) entry which is preliminary data.</text>
</comment>
<dbReference type="EMBL" id="CAJOBG010000004">
    <property type="protein sequence ID" value="CAF3732949.1"/>
    <property type="molecule type" value="Genomic_DNA"/>
</dbReference>
<dbReference type="PANTHER" id="PTHR45695">
    <property type="entry name" value="LEUCOKININ RECEPTOR-RELATED"/>
    <property type="match status" value="1"/>
</dbReference>
<evidence type="ECO:0000256" key="2">
    <source>
        <dbReference type="ARBA" id="ARBA00022692"/>
    </source>
</evidence>
<evidence type="ECO:0000256" key="3">
    <source>
        <dbReference type="ARBA" id="ARBA00022989"/>
    </source>
</evidence>
<feature type="transmembrane region" description="Helical" evidence="8">
    <location>
        <begin position="6"/>
        <end position="37"/>
    </location>
</feature>
<evidence type="ECO:0000256" key="1">
    <source>
        <dbReference type="ARBA" id="ARBA00004141"/>
    </source>
</evidence>
<reference evidence="9" key="1">
    <citation type="submission" date="2021-02" db="EMBL/GenBank/DDBJ databases">
        <authorList>
            <person name="Nowell W R."/>
        </authorList>
    </citation>
    <scope>NUCLEOTIDE SEQUENCE</scope>
</reference>
<evidence type="ECO:0000313" key="9">
    <source>
        <dbReference type="EMBL" id="CAF3732949.1"/>
    </source>
</evidence>
<dbReference type="AlphaFoldDB" id="A0A818WYT0"/>
<sequence>MEFSFISAIQSVIVCYGIGFLLVLGDIGNSFVILIFYRHRKSACSVYLSSAAIINMIYLSFNIPIMIQTYPFGEPTASSLVFYNLYLFISFAIVPSILMTIFGYLAYRQVKQLGTRIRPSRNNQNRFIVRRSDRELLLMIFTQVFIYVISTMLYFAITLEILITYSSNINKSIERIQIESFIMSFTLFLIHMNHAANFYIYVLVSNGFRHDFKKLIKRMSLTIVEILNKILFT</sequence>
<dbReference type="SMART" id="SM01381">
    <property type="entry name" value="7TM_GPCR_Srsx"/>
    <property type="match status" value="1"/>
</dbReference>
<keyword evidence="6" id="KW-0675">Receptor</keyword>
<dbReference type="InterPro" id="IPR000276">
    <property type="entry name" value="GPCR_Rhodpsn"/>
</dbReference>
<name>A0A818WYT0_9BILA</name>
<comment type="subcellular location">
    <subcellularLocation>
        <location evidence="1">Membrane</location>
        <topology evidence="1">Multi-pass membrane protein</topology>
    </subcellularLocation>
</comment>
<evidence type="ECO:0008006" key="11">
    <source>
        <dbReference type="Google" id="ProtNLM"/>
    </source>
</evidence>
<dbReference type="Proteomes" id="UP000663866">
    <property type="component" value="Unassembled WGS sequence"/>
</dbReference>
<feature type="transmembrane region" description="Helical" evidence="8">
    <location>
        <begin position="181"/>
        <end position="204"/>
    </location>
</feature>
<protein>
    <recommendedName>
        <fullName evidence="11">G-protein coupled receptors family 1 profile domain-containing protein</fullName>
    </recommendedName>
</protein>
<feature type="transmembrane region" description="Helical" evidence="8">
    <location>
        <begin position="44"/>
        <end position="65"/>
    </location>
</feature>
<evidence type="ECO:0000256" key="6">
    <source>
        <dbReference type="ARBA" id="ARBA00023170"/>
    </source>
</evidence>
<feature type="transmembrane region" description="Helical" evidence="8">
    <location>
        <begin position="85"/>
        <end position="107"/>
    </location>
</feature>
<evidence type="ECO:0000256" key="4">
    <source>
        <dbReference type="ARBA" id="ARBA00023040"/>
    </source>
</evidence>
<keyword evidence="4" id="KW-0297">G-protein coupled receptor</keyword>
<dbReference type="Gene3D" id="1.20.1070.10">
    <property type="entry name" value="Rhodopsin 7-helix transmembrane proteins"/>
    <property type="match status" value="2"/>
</dbReference>
<dbReference type="PANTHER" id="PTHR45695:SF9">
    <property type="entry name" value="LEUCOKININ RECEPTOR"/>
    <property type="match status" value="1"/>
</dbReference>
<keyword evidence="7" id="KW-0807">Transducer</keyword>
<evidence type="ECO:0000313" key="10">
    <source>
        <dbReference type="Proteomes" id="UP000663866"/>
    </source>
</evidence>
<evidence type="ECO:0000256" key="7">
    <source>
        <dbReference type="ARBA" id="ARBA00023224"/>
    </source>
</evidence>
<gene>
    <name evidence="9" type="ORF">OVN521_LOCUS96</name>
</gene>
<dbReference type="SUPFAM" id="SSF81321">
    <property type="entry name" value="Family A G protein-coupled receptor-like"/>
    <property type="match status" value="1"/>
</dbReference>
<dbReference type="GO" id="GO:0005886">
    <property type="term" value="C:plasma membrane"/>
    <property type="evidence" value="ECO:0007669"/>
    <property type="project" value="TreeGrafter"/>
</dbReference>
<evidence type="ECO:0000256" key="5">
    <source>
        <dbReference type="ARBA" id="ARBA00023136"/>
    </source>
</evidence>
<accession>A0A818WYT0</accession>
<proteinExistence type="predicted"/>
<organism evidence="9 10">
    <name type="scientific">Rotaria magnacalcarata</name>
    <dbReference type="NCBI Taxonomy" id="392030"/>
    <lineage>
        <taxon>Eukaryota</taxon>
        <taxon>Metazoa</taxon>
        <taxon>Spiralia</taxon>
        <taxon>Gnathifera</taxon>
        <taxon>Rotifera</taxon>
        <taxon>Eurotatoria</taxon>
        <taxon>Bdelloidea</taxon>
        <taxon>Philodinida</taxon>
        <taxon>Philodinidae</taxon>
        <taxon>Rotaria</taxon>
    </lineage>
</organism>
<keyword evidence="10" id="KW-1185">Reference proteome</keyword>
<evidence type="ECO:0000256" key="8">
    <source>
        <dbReference type="SAM" id="Phobius"/>
    </source>
</evidence>
<keyword evidence="2 8" id="KW-0812">Transmembrane</keyword>
<keyword evidence="5 8" id="KW-0472">Membrane</keyword>